<dbReference type="AlphaFoldDB" id="A0A369BJG6"/>
<keyword evidence="5 7" id="KW-0472">Membrane</keyword>
<evidence type="ECO:0000313" key="8">
    <source>
        <dbReference type="EMBL" id="RCX20577.1"/>
    </source>
</evidence>
<evidence type="ECO:0000256" key="2">
    <source>
        <dbReference type="ARBA" id="ARBA00008854"/>
    </source>
</evidence>
<dbReference type="Proteomes" id="UP000253090">
    <property type="component" value="Unassembled WGS sequence"/>
</dbReference>
<evidence type="ECO:0000313" key="9">
    <source>
        <dbReference type="Proteomes" id="UP000253090"/>
    </source>
</evidence>
<dbReference type="InterPro" id="IPR023353">
    <property type="entry name" value="LemA-like_dom_sf"/>
</dbReference>
<dbReference type="Pfam" id="PF04011">
    <property type="entry name" value="LemA"/>
    <property type="match status" value="1"/>
</dbReference>
<evidence type="ECO:0000256" key="3">
    <source>
        <dbReference type="ARBA" id="ARBA00022692"/>
    </source>
</evidence>
<dbReference type="PANTHER" id="PTHR34478">
    <property type="entry name" value="PROTEIN LEMA"/>
    <property type="match status" value="1"/>
</dbReference>
<comment type="similarity">
    <text evidence="2">Belongs to the LemA family.</text>
</comment>
<accession>A0A369BJG6</accession>
<dbReference type="EMBL" id="QPJW01000003">
    <property type="protein sequence ID" value="RCX20577.1"/>
    <property type="molecule type" value="Genomic_DNA"/>
</dbReference>
<feature type="region of interest" description="Disordered" evidence="6">
    <location>
        <begin position="180"/>
        <end position="202"/>
    </location>
</feature>
<evidence type="ECO:0000256" key="1">
    <source>
        <dbReference type="ARBA" id="ARBA00004167"/>
    </source>
</evidence>
<dbReference type="RefSeq" id="WP_114496640.1">
    <property type="nucleotide sequence ID" value="NZ_QPJW01000003.1"/>
</dbReference>
<evidence type="ECO:0000256" key="5">
    <source>
        <dbReference type="ARBA" id="ARBA00023136"/>
    </source>
</evidence>
<dbReference type="SUPFAM" id="SSF140478">
    <property type="entry name" value="LemA-like"/>
    <property type="match status" value="1"/>
</dbReference>
<evidence type="ECO:0000256" key="4">
    <source>
        <dbReference type="ARBA" id="ARBA00022989"/>
    </source>
</evidence>
<dbReference type="GO" id="GO:0016020">
    <property type="term" value="C:membrane"/>
    <property type="evidence" value="ECO:0007669"/>
    <property type="project" value="UniProtKB-SubCell"/>
</dbReference>
<dbReference type="Gene3D" id="1.20.1440.20">
    <property type="entry name" value="LemA-like domain"/>
    <property type="match status" value="1"/>
</dbReference>
<evidence type="ECO:0000256" key="7">
    <source>
        <dbReference type="SAM" id="Phobius"/>
    </source>
</evidence>
<sequence>MKFKGKGCLIPLIVVIAAVVILIALFAGNYNKFVAADENANQEWSKIDVQLQRRYDLIPNLVNTVKGYAAHEKEVIKAVSDARAALGGARTPDELAQADQQLSSALSRLLVVVENYPTLKADAQFTQLMDELAGTENRIAVARNDYNAAVASYNNMRRRFPGNLLAGMMGFDKREYFETTPESRTHPEVDFDTNPDSALNRNNTSLRFGNEVVLPGARS</sequence>
<reference evidence="8 9" key="1">
    <citation type="submission" date="2018-07" db="EMBL/GenBank/DDBJ databases">
        <title>Genomic Encyclopedia of Type Strains, Phase III (KMG-III): the genomes of soil and plant-associated and newly described type strains.</title>
        <authorList>
            <person name="Whitman W."/>
        </authorList>
    </citation>
    <scope>NUCLEOTIDE SEQUENCE [LARGE SCALE GENOMIC DNA]</scope>
    <source>
        <strain evidence="8 9">CECT 8333</strain>
    </source>
</reference>
<comment type="caution">
    <text evidence="8">The sequence shown here is derived from an EMBL/GenBank/DDBJ whole genome shotgun (WGS) entry which is preliminary data.</text>
</comment>
<feature type="transmembrane region" description="Helical" evidence="7">
    <location>
        <begin position="7"/>
        <end position="27"/>
    </location>
</feature>
<name>A0A369BJG6_9BACL</name>
<dbReference type="OrthoDB" id="9804152at2"/>
<keyword evidence="9" id="KW-1185">Reference proteome</keyword>
<protein>
    <submittedName>
        <fullName evidence="8">LemA protein</fullName>
    </submittedName>
</protein>
<keyword evidence="4 7" id="KW-1133">Transmembrane helix</keyword>
<organism evidence="8 9">
    <name type="scientific">Fontibacillus phaseoli</name>
    <dbReference type="NCBI Taxonomy" id="1416533"/>
    <lineage>
        <taxon>Bacteria</taxon>
        <taxon>Bacillati</taxon>
        <taxon>Bacillota</taxon>
        <taxon>Bacilli</taxon>
        <taxon>Bacillales</taxon>
        <taxon>Paenibacillaceae</taxon>
        <taxon>Fontibacillus</taxon>
    </lineage>
</organism>
<gene>
    <name evidence="8" type="ORF">DFP94_103308</name>
</gene>
<proteinExistence type="inferred from homology"/>
<comment type="subcellular location">
    <subcellularLocation>
        <location evidence="1">Membrane</location>
        <topology evidence="1">Single-pass membrane protein</topology>
    </subcellularLocation>
</comment>
<dbReference type="PANTHER" id="PTHR34478:SF2">
    <property type="entry name" value="MEMBRANE PROTEIN"/>
    <property type="match status" value="1"/>
</dbReference>
<evidence type="ECO:0000256" key="6">
    <source>
        <dbReference type="SAM" id="MobiDB-lite"/>
    </source>
</evidence>
<keyword evidence="3 7" id="KW-0812">Transmembrane</keyword>
<feature type="compositionally biased region" description="Basic and acidic residues" evidence="6">
    <location>
        <begin position="180"/>
        <end position="189"/>
    </location>
</feature>
<dbReference type="InterPro" id="IPR007156">
    <property type="entry name" value="MamQ_LemA"/>
</dbReference>